<evidence type="ECO:0000313" key="12">
    <source>
        <dbReference type="Proteomes" id="UP001057375"/>
    </source>
</evidence>
<feature type="coiled-coil region" evidence="9">
    <location>
        <begin position="2324"/>
        <end position="2351"/>
    </location>
</feature>
<feature type="compositionally biased region" description="Acidic residues" evidence="10">
    <location>
        <begin position="1972"/>
        <end position="2000"/>
    </location>
</feature>
<dbReference type="EMBL" id="BQXS01011485">
    <property type="protein sequence ID" value="GKT13149.1"/>
    <property type="molecule type" value="Genomic_DNA"/>
</dbReference>
<dbReference type="PANTHER" id="PTHR14885">
    <property type="entry name" value="CILIA- AND FLAGELLA-ASSOCIATED PROTEIN 43-RELATED"/>
    <property type="match status" value="1"/>
</dbReference>
<evidence type="ECO:0000256" key="3">
    <source>
        <dbReference type="ARBA" id="ARBA00022490"/>
    </source>
</evidence>
<feature type="coiled-coil region" evidence="9">
    <location>
        <begin position="1036"/>
        <end position="1063"/>
    </location>
</feature>
<evidence type="ECO:0000256" key="7">
    <source>
        <dbReference type="ARBA" id="ARBA00023212"/>
    </source>
</evidence>
<feature type="region of interest" description="Disordered" evidence="10">
    <location>
        <begin position="1195"/>
        <end position="1328"/>
    </location>
</feature>
<evidence type="ECO:0000256" key="2">
    <source>
        <dbReference type="ARBA" id="ARBA00004245"/>
    </source>
</evidence>
<accession>A0ABQ5JU83</accession>
<feature type="compositionally biased region" description="Basic and acidic residues" evidence="10">
    <location>
        <begin position="1210"/>
        <end position="1230"/>
    </location>
</feature>
<feature type="compositionally biased region" description="Basic and acidic residues" evidence="10">
    <location>
        <begin position="650"/>
        <end position="687"/>
    </location>
</feature>
<feature type="non-terminal residue" evidence="11">
    <location>
        <position position="1"/>
    </location>
</feature>
<dbReference type="Proteomes" id="UP001057375">
    <property type="component" value="Unassembled WGS sequence"/>
</dbReference>
<feature type="compositionally biased region" description="Basic and acidic residues" evidence="10">
    <location>
        <begin position="1584"/>
        <end position="1593"/>
    </location>
</feature>
<evidence type="ECO:0000256" key="5">
    <source>
        <dbReference type="ARBA" id="ARBA00022737"/>
    </source>
</evidence>
<evidence type="ECO:0000256" key="8">
    <source>
        <dbReference type="ARBA" id="ARBA00023273"/>
    </source>
</evidence>
<feature type="region of interest" description="Disordered" evidence="10">
    <location>
        <begin position="1348"/>
        <end position="1388"/>
    </location>
</feature>
<reference evidence="11" key="1">
    <citation type="submission" date="2022-03" db="EMBL/GenBank/DDBJ databases">
        <title>Draft genome sequence of Aduncisulcus paluster, a free-living microaerophilic Fornicata.</title>
        <authorList>
            <person name="Yuyama I."/>
            <person name="Kume K."/>
            <person name="Tamura T."/>
            <person name="Inagaki Y."/>
            <person name="Hashimoto T."/>
        </authorList>
    </citation>
    <scope>NUCLEOTIDE SEQUENCE</scope>
    <source>
        <strain evidence="11">NY0171</strain>
    </source>
</reference>
<evidence type="ECO:0000256" key="6">
    <source>
        <dbReference type="ARBA" id="ARBA00023054"/>
    </source>
</evidence>
<feature type="region of interest" description="Disordered" evidence="10">
    <location>
        <begin position="2101"/>
        <end position="2152"/>
    </location>
</feature>
<feature type="compositionally biased region" description="Basic residues" evidence="10">
    <location>
        <begin position="1296"/>
        <end position="1307"/>
    </location>
</feature>
<feature type="coiled-coil region" evidence="9">
    <location>
        <begin position="2009"/>
        <end position="2036"/>
    </location>
</feature>
<evidence type="ECO:0000313" key="11">
    <source>
        <dbReference type="EMBL" id="GKT13149.1"/>
    </source>
</evidence>
<feature type="compositionally biased region" description="Basic and acidic residues" evidence="10">
    <location>
        <begin position="2104"/>
        <end position="2126"/>
    </location>
</feature>
<feature type="compositionally biased region" description="Basic and acidic residues" evidence="10">
    <location>
        <begin position="1"/>
        <end position="24"/>
    </location>
</feature>
<gene>
    <name evidence="11" type="ORF">ADUPG1_010214</name>
</gene>
<keyword evidence="6 9" id="KW-0175">Coiled coil</keyword>
<feature type="compositionally biased region" description="Basic and acidic residues" evidence="10">
    <location>
        <begin position="697"/>
        <end position="749"/>
    </location>
</feature>
<keyword evidence="7" id="KW-0206">Cytoskeleton</keyword>
<keyword evidence="12" id="KW-1185">Reference proteome</keyword>
<feature type="region of interest" description="Disordered" evidence="10">
    <location>
        <begin position="1583"/>
        <end position="1606"/>
    </location>
</feature>
<evidence type="ECO:0000256" key="4">
    <source>
        <dbReference type="ARBA" id="ARBA00022574"/>
    </source>
</evidence>
<evidence type="ECO:0000256" key="9">
    <source>
        <dbReference type="SAM" id="Coils"/>
    </source>
</evidence>
<feature type="compositionally biased region" description="Acidic residues" evidence="10">
    <location>
        <begin position="1198"/>
        <end position="1209"/>
    </location>
</feature>
<comment type="caution">
    <text evidence="11">The sequence shown here is derived from an EMBL/GenBank/DDBJ whole genome shotgun (WGS) entry which is preliminary data.</text>
</comment>
<comment type="subcellular location">
    <subcellularLocation>
        <location evidence="1">Cell projection</location>
        <location evidence="1">Cilium</location>
    </subcellularLocation>
    <subcellularLocation>
        <location evidence="2">Cytoplasm</location>
        <location evidence="2">Cytoskeleton</location>
    </subcellularLocation>
</comment>
<keyword evidence="3" id="KW-0963">Cytoplasm</keyword>
<keyword evidence="8" id="KW-0966">Cell projection</keyword>
<protein>
    <submittedName>
        <fullName evidence="11">Uncharacterized protein</fullName>
    </submittedName>
</protein>
<sequence>SDNTARDSDKIEVDDTPRVIEQESARSIPVDSSDFLLFNPDYPSEIPFQVPEMPDPVFASISDSTTHFPFPLTPQTPTRMTSLVALPDNLLTCSEATESDVMTHGFVCGFDDGSVRMYILSQTSDVTDSDGNDMILASRNAMQPGGKKGIASGWISRDELTSLRSSIACECPSLPASASLGEIKKGMIYEKVTQTPSSSSPSYLRETLVLVSTLSPSCSPIKALSVNDRLIVGLDTDNMLSVIGIGSNSGDVHGHKSISLTGIGIELIMIGYYTLPSTFIRAHSPLLILTKGAYHVLVFSAASDGDKRCICVSLPHNLDEIERDRKKLLDEEMKSSAAAQVGKEEVSERVKKVANSALINREGEGTDEGKAISATDAPAELKKDILPSLSLSEHLPHPPTYVHLTLPRLLLPRKEELDIVSHSRAVKKLHEELELAQMDSEDAAAIAARKLLEGAGKDMGEDVHLTEEEIQRRKEREEEKAFAESEEELVFTCEEVQLPRVEKEREPGERVNDPTPFIVMRVTVSEDKNIPEGSDADLRDARLRHRNMHLYTWDVDELVRRSDFQWAQRNVEKVEHDVICERKVVIQSPSISHSSVSASSSSTVECKSTSTISSSSALFMSPYYFTLSVKEHEARIQEIRDLQHAIDMEMRKKKTDEEKKKKGDDKKEASEPVSDKSSNEEKEKKPLSDSSSADSTRIQEIRDLQHAIDMEMRKKKTDEEKKKKGDDKKEASEPVSDKSSNEEKEKKPLSDSSSADSSKKTDKASDHKKKKTSPSGKKKSAVVPVPAKKIGMPVFFPSNFFHLHAFTLTSAVSQFTDEGEVLQGVIVSVSDGGHCIFRKYRVLHGDEVLSNIQHERRNEWDEKSFINERIPSSDDPSPMAVVESMSSLQVSSLSFVIENPLPSLRAFAPSSLSICGGILCVSCVDGEVSLIPLPWGWERKRSWEISQKLPSLELLLNPSIMSSRAFTCFVCEGIPSSDNKQKEKSMIISKPTESIAQLVRDTYSQMPKSKESHLSVEQELHQRMINNAFAYGQRIKSHTLNRVDRLRREYERLLVQNDKLEEKERIDIDEFYSVDGMKFDEVLTAKMRAKLGEVERRNLFSIIKEQTQTKKTLDFLFLEEETGVVGVSNFYVVPGETIEHPELVEELEEEAQTTEKVIHGPQTSLPPLPSLSSLLSHALHPSVCMSVRVKKDDNATVDVDEDSSSEGDDDIRHHQGTKRTEQDTEGRRDGTQGPMTTDDIISPSQAGEEKQQLIKGHETTSSVPARSSSSTSMAASSISQSTTTAASGESDAVYSRGKKARERAKRREAREQELDRLKADEPPPLTDEDRALLASIKDNIGMWHLKRDEEDGNELPSLDSDDSSGNQKGGRIEKRTTHKTPTGAVDKLKHGHKAIIESVSGSHPNPSGSDADSDDSFEANHADFNVAYKYRQLKALTVFSGELKRRFNSMFLEMMLNKKKVKESVKGMLEKVSCLTAQLEKFVGSGISISEFVEMCSSFPDIEEIVNVIFRKEDAGICVLSLGEDMYLEGDAPNALTIQKRRYLQCVTMAEIRSFFIAQKQKALEEEKRKKAALSGGFGGLTKQDVETDDNGKGGKTSDAFSTAPGARVKRREGVFGEVNEIEPINVSDHLTELTVIEPELCDGGKIDHTVAMDEEWKTSASVAALSPAAKAAKAANDALMARLLDDNILYDPLNGRILPASHVLDPFCVTPPTFVHKSRGPDGLRSFVEQYEREEEERALSEAATARNRANIHTPSKHQITAKYGRLPRSFAGTSTDLLANYLTNDEEPTPLPTSIAKYTPDNSLMLHSPAMSPFLSMPSLLPHHVRSQALAIQTQRRELFRRILGSLLLFNSQHRNLCKVRTSVVRDLKHGQVRASVLIKEIELLKSAEQKDDLLKQEWRKRREEKVTAIFGLVNIARKVEESKKKSHLLEDKAAALNKEFNDIIQTDGLDKVVKELLTKVYKKKKGRGEEDEGEEDDMEWDFDDDDDEDEDEDCPEDCPEEIWDRVQAMVLEKESLEEQIQEIQRVLDGSKRDVLSLQRCVTTADNMLEECKKEIAAQTLRKRKMLNSIDCVLCVKPSQLKHVSLNKWKEQLIDEENAQADAHEDQEKKSARDAMKSARDERKKLKSSRKKKEQEAERSPAHEEEEEDTICPNDFSHAIVFSKSSLAHLKQTAQDHVAAKRAILVSRKKMREGTAQLAREHAQLAENLKHEQKRLLDVQNLKFGRPVDLTLLDAAAVNPDAEKYMVERMDSDKVHSETMQDLVLKRKEVDADYQQALKENTDAVKYLSHLEEQKLRLGQKLESYVQSTLSTAGPDRETGAHREELIELDKMQKMSRELRDECDTLRATVMLLRCKSGSIREAGEDEFVPEGPM</sequence>
<organism evidence="11 12">
    <name type="scientific">Aduncisulcus paluster</name>
    <dbReference type="NCBI Taxonomy" id="2918883"/>
    <lineage>
        <taxon>Eukaryota</taxon>
        <taxon>Metamonada</taxon>
        <taxon>Carpediemonas-like organisms</taxon>
        <taxon>Aduncisulcus</taxon>
    </lineage>
</organism>
<feature type="region of interest" description="Disordered" evidence="10">
    <location>
        <begin position="650"/>
        <end position="782"/>
    </location>
</feature>
<keyword evidence="4" id="KW-0853">WD repeat</keyword>
<feature type="region of interest" description="Disordered" evidence="10">
    <location>
        <begin position="1967"/>
        <end position="2000"/>
    </location>
</feature>
<name>A0ABQ5JU83_9EUKA</name>
<keyword evidence="5" id="KW-0677">Repeat</keyword>
<feature type="compositionally biased region" description="Basic residues" evidence="10">
    <location>
        <begin position="766"/>
        <end position="780"/>
    </location>
</feature>
<dbReference type="PANTHER" id="PTHR14885:SF3">
    <property type="entry name" value="CILIA- AND FLAGELLA-ASSOCIATED PROTEIN 44"/>
    <property type="match status" value="1"/>
</dbReference>
<feature type="compositionally biased region" description="Basic and acidic residues" evidence="10">
    <location>
        <begin position="1247"/>
        <end position="1258"/>
    </location>
</feature>
<evidence type="ECO:0000256" key="10">
    <source>
        <dbReference type="SAM" id="MobiDB-lite"/>
    </source>
</evidence>
<feature type="compositionally biased region" description="Basic and acidic residues" evidence="10">
    <location>
        <begin position="1308"/>
        <end position="1328"/>
    </location>
</feature>
<evidence type="ECO:0000256" key="1">
    <source>
        <dbReference type="ARBA" id="ARBA00004138"/>
    </source>
</evidence>
<feature type="compositionally biased region" description="Low complexity" evidence="10">
    <location>
        <begin position="1259"/>
        <end position="1287"/>
    </location>
</feature>
<feature type="region of interest" description="Disordered" evidence="10">
    <location>
        <begin position="1"/>
        <end position="25"/>
    </location>
</feature>
<proteinExistence type="predicted"/>
<feature type="compositionally biased region" description="Basic and acidic residues" evidence="10">
    <location>
        <begin position="2135"/>
        <end position="2145"/>
    </location>
</feature>